<keyword evidence="2" id="KW-0808">Transferase</keyword>
<organism evidence="2 3">
    <name type="scientific">Rhizobium hainanense</name>
    <dbReference type="NCBI Taxonomy" id="52131"/>
    <lineage>
        <taxon>Bacteria</taxon>
        <taxon>Pseudomonadati</taxon>
        <taxon>Pseudomonadota</taxon>
        <taxon>Alphaproteobacteria</taxon>
        <taxon>Hyphomicrobiales</taxon>
        <taxon>Rhizobiaceae</taxon>
        <taxon>Rhizobium/Agrobacterium group</taxon>
        <taxon>Rhizobium</taxon>
    </lineage>
</organism>
<dbReference type="AlphaFoldDB" id="A0A1C3VHK6"/>
<evidence type="ECO:0000313" key="2">
    <source>
        <dbReference type="EMBL" id="SCB27004.1"/>
    </source>
</evidence>
<dbReference type="InterPro" id="IPR029063">
    <property type="entry name" value="SAM-dependent_MTases_sf"/>
</dbReference>
<dbReference type="InterPro" id="IPR013216">
    <property type="entry name" value="Methyltransf_11"/>
</dbReference>
<name>A0A1C3VHK6_9HYPH</name>
<dbReference type="Proteomes" id="UP000186228">
    <property type="component" value="Unassembled WGS sequence"/>
</dbReference>
<dbReference type="STRING" id="52131.GA0061100_10666"/>
<sequence>MIRKAALGQFLSGNPYPNGLTDGLFYREKMRAIHRVAPLETGGTGRVLEIGGGRSGLASILYPQAEIVTLDIDPELADHQPSWAKSTFICGDACSLPMDDDSFDIVTMFDVLEHIEDDRRAAQEALRVVRPGGYVLISTPEINWHYPYFSVMKRHCPHESELMREWGHVRRGYRDPELAALFDRRPERRATFINAATAFFHDVSFSRIGRRRRKVLYALAAPVTFLGYLMHRPSTRGTETAFAWRK</sequence>
<reference evidence="3" key="1">
    <citation type="submission" date="2016-08" db="EMBL/GenBank/DDBJ databases">
        <authorList>
            <person name="Varghese N."/>
            <person name="Submissions Spin"/>
        </authorList>
    </citation>
    <scope>NUCLEOTIDE SEQUENCE [LARGE SCALE GENOMIC DNA]</scope>
    <source>
        <strain evidence="3">CCBAU 57015</strain>
    </source>
</reference>
<dbReference type="Gene3D" id="3.40.50.150">
    <property type="entry name" value="Vaccinia Virus protein VP39"/>
    <property type="match status" value="1"/>
</dbReference>
<dbReference type="OrthoDB" id="9777830at2"/>
<proteinExistence type="predicted"/>
<evidence type="ECO:0000313" key="3">
    <source>
        <dbReference type="Proteomes" id="UP000186228"/>
    </source>
</evidence>
<keyword evidence="3" id="KW-1185">Reference proteome</keyword>
<feature type="domain" description="Methyltransferase type 11" evidence="1">
    <location>
        <begin position="48"/>
        <end position="137"/>
    </location>
</feature>
<protein>
    <submittedName>
        <fullName evidence="2">Methyltransferase domain-containing protein</fullName>
    </submittedName>
</protein>
<accession>A0A1C3VHK6</accession>
<dbReference type="PANTHER" id="PTHR43591">
    <property type="entry name" value="METHYLTRANSFERASE"/>
    <property type="match status" value="1"/>
</dbReference>
<dbReference type="SUPFAM" id="SSF53335">
    <property type="entry name" value="S-adenosyl-L-methionine-dependent methyltransferases"/>
    <property type="match status" value="1"/>
</dbReference>
<dbReference type="GO" id="GO:0008757">
    <property type="term" value="F:S-adenosylmethionine-dependent methyltransferase activity"/>
    <property type="evidence" value="ECO:0007669"/>
    <property type="project" value="InterPro"/>
</dbReference>
<gene>
    <name evidence="2" type="ORF">GA0061100_10666</name>
</gene>
<dbReference type="EMBL" id="FMAC01000006">
    <property type="protein sequence ID" value="SCB27004.1"/>
    <property type="molecule type" value="Genomic_DNA"/>
</dbReference>
<dbReference type="GO" id="GO:0032259">
    <property type="term" value="P:methylation"/>
    <property type="evidence" value="ECO:0007669"/>
    <property type="project" value="UniProtKB-KW"/>
</dbReference>
<dbReference type="CDD" id="cd02440">
    <property type="entry name" value="AdoMet_MTases"/>
    <property type="match status" value="1"/>
</dbReference>
<dbReference type="RefSeq" id="WP_075854401.1">
    <property type="nucleotide sequence ID" value="NZ_FMAC01000006.1"/>
</dbReference>
<keyword evidence="2" id="KW-0489">Methyltransferase</keyword>
<dbReference type="Pfam" id="PF08241">
    <property type="entry name" value="Methyltransf_11"/>
    <property type="match status" value="1"/>
</dbReference>
<dbReference type="PANTHER" id="PTHR43591:SF109">
    <property type="entry name" value="METHYLTRANSFERASE TYPE 11 DOMAIN-CONTAINING PROTEIN"/>
    <property type="match status" value="1"/>
</dbReference>
<evidence type="ECO:0000259" key="1">
    <source>
        <dbReference type="Pfam" id="PF08241"/>
    </source>
</evidence>